<sequence>MIANPAQTTRHHLANQAAPDFSLIRKICACGNASTAKQLSQHGKCAACALAAIRDAIMPGDFAKLQHMLGAVKQYPKSKWGWRNYYAAGGGQTHEAMQRLVVAGLATAGRAANEMTYFHATRLGCKAAGLDGAGIKRAMEDES</sequence>
<evidence type="ECO:0000313" key="2">
    <source>
        <dbReference type="Proteomes" id="UP000092713"/>
    </source>
</evidence>
<gene>
    <name evidence="1" type="ORF">ASR47_100537</name>
</gene>
<comment type="caution">
    <text evidence="1">The sequence shown here is derived from an EMBL/GenBank/DDBJ whole genome shotgun (WGS) entry which is preliminary data.</text>
</comment>
<name>A0A1A7BZA1_9BURK</name>
<accession>A0A1A7BZA1</accession>
<evidence type="ECO:0000313" key="1">
    <source>
        <dbReference type="EMBL" id="OBV38084.1"/>
    </source>
</evidence>
<dbReference type="STRING" id="1747903.ASR47_100537"/>
<dbReference type="AlphaFoldDB" id="A0A1A7BZA1"/>
<protein>
    <submittedName>
        <fullName evidence="1">Uncharacterized protein</fullName>
    </submittedName>
</protein>
<dbReference type="OrthoDB" id="8703511at2"/>
<reference evidence="1 2" key="1">
    <citation type="submission" date="2016-04" db="EMBL/GenBank/DDBJ databases">
        <title>Draft genome sequence of Janthinobacterium psychrotolerans sp. nov., isolated from freshwater sediments in Denmark.</title>
        <authorList>
            <person name="Gong X."/>
            <person name="Skrivergaard S."/>
            <person name="Korsgaard B.S."/>
            <person name="Schreiber L."/>
            <person name="Marshall I.P."/>
            <person name="Finster K."/>
            <person name="Schramm A."/>
        </authorList>
    </citation>
    <scope>NUCLEOTIDE SEQUENCE [LARGE SCALE GENOMIC DNA]</scope>
    <source>
        <strain evidence="1 2">S3-2</strain>
    </source>
</reference>
<dbReference type="EMBL" id="LOCQ01000058">
    <property type="protein sequence ID" value="OBV38084.1"/>
    <property type="molecule type" value="Genomic_DNA"/>
</dbReference>
<dbReference type="Proteomes" id="UP000092713">
    <property type="component" value="Unassembled WGS sequence"/>
</dbReference>
<keyword evidence="2" id="KW-1185">Reference proteome</keyword>
<organism evidence="1 2">
    <name type="scientific">Janthinobacterium psychrotolerans</name>
    <dbReference type="NCBI Taxonomy" id="1747903"/>
    <lineage>
        <taxon>Bacteria</taxon>
        <taxon>Pseudomonadati</taxon>
        <taxon>Pseudomonadota</taxon>
        <taxon>Betaproteobacteria</taxon>
        <taxon>Burkholderiales</taxon>
        <taxon>Oxalobacteraceae</taxon>
        <taxon>Janthinobacterium</taxon>
    </lineage>
</organism>
<dbReference type="RefSeq" id="WP_065308975.1">
    <property type="nucleotide sequence ID" value="NZ_LOCQ01000058.1"/>
</dbReference>
<proteinExistence type="predicted"/>